<feature type="transmembrane region" description="Helical" evidence="1">
    <location>
        <begin position="43"/>
        <end position="63"/>
    </location>
</feature>
<dbReference type="InterPro" id="IPR021762">
    <property type="entry name" value="DUF3325"/>
</dbReference>
<keyword evidence="1" id="KW-1133">Transmembrane helix</keyword>
<keyword evidence="1" id="KW-0812">Transmembrane</keyword>
<dbReference type="Pfam" id="PF11804">
    <property type="entry name" value="DUF3325"/>
    <property type="match status" value="1"/>
</dbReference>
<dbReference type="PATRIC" id="fig|1038922.3.peg.2267"/>
<dbReference type="Proteomes" id="UP000007289">
    <property type="component" value="Chromosome"/>
</dbReference>
<comment type="caution">
    <text evidence="2">The sequence shown here is derived from an EMBL/GenBank/DDBJ whole genome shotgun (WGS) entry which is preliminary data.</text>
</comment>
<reference evidence="2" key="1">
    <citation type="journal article" date="2012" name="PLoS Genet.">
        <title>Comparative Genomics of Plant-Associated Pseudomonas spp.: Insights into Diversity and Inheritance of Traits Involved in Multitrophic Interactions.</title>
        <authorList>
            <person name="Loper J.E."/>
            <person name="Hassan K.A."/>
            <person name="Mavrodi D.V."/>
            <person name="Davis E.W.II."/>
            <person name="Lim C.K."/>
            <person name="Shaffer B.T."/>
            <person name="Elbourne L.D."/>
            <person name="Stockwell V.O."/>
            <person name="Hartney S.L."/>
            <person name="Breakwell K."/>
            <person name="Henkels M.D."/>
            <person name="Tetu S.G."/>
            <person name="Rangel L.I."/>
            <person name="Kidarsa T.A."/>
            <person name="Wilson N.L."/>
            <person name="van de Mortel J.E."/>
            <person name="Song C."/>
            <person name="Blumhagen R."/>
            <person name="Radune D."/>
            <person name="Hostetler J.B."/>
            <person name="Brinkac L.M."/>
            <person name="Durkin A.S."/>
            <person name="Kluepfel D.A."/>
            <person name="Wechter W.P."/>
            <person name="Anderson A.J."/>
            <person name="Kim Y.C."/>
            <person name="Pierson L.S.III."/>
            <person name="Pierson E.A."/>
            <person name="Lindow S.E."/>
            <person name="Kobayashi D.Y."/>
            <person name="Raaijmakers J.M."/>
            <person name="Weller D.M."/>
            <person name="Thomashow L.S."/>
            <person name="Allen A.E."/>
            <person name="Paulsen I.T."/>
        </authorList>
    </citation>
    <scope>NUCLEOTIDE SEQUENCE [LARGE SCALE GENOMIC DNA]</scope>
    <source>
        <strain evidence="2">Q2-87</strain>
    </source>
</reference>
<dbReference type="AlphaFoldDB" id="J2MMY4"/>
<keyword evidence="1" id="KW-0472">Membrane</keyword>
<proteinExistence type="predicted"/>
<sequence>MADGMSSLLVLMLQSVGLSTLALSQLVHWRKVMAGEPFPGPRALRWTALLALTLGLLLSQVALGVAMGMVFWLLALVPCGMVVTLLLCWRGSWLRGLGRLFKA</sequence>
<feature type="transmembrane region" description="Helical" evidence="1">
    <location>
        <begin position="69"/>
        <end position="89"/>
    </location>
</feature>
<dbReference type="RefSeq" id="WP_003182657.1">
    <property type="nucleotide sequence ID" value="NZ_CM001558.1"/>
</dbReference>
<dbReference type="HOGENOM" id="CLU_2261377_0_0_6"/>
<accession>J2MMY4</accession>
<evidence type="ECO:0000256" key="1">
    <source>
        <dbReference type="SAM" id="Phobius"/>
    </source>
</evidence>
<organism evidence="2">
    <name type="scientific">Pseudomonas fluorescens (strain Q2-87)</name>
    <dbReference type="NCBI Taxonomy" id="1038922"/>
    <lineage>
        <taxon>Bacteria</taxon>
        <taxon>Pseudomonadati</taxon>
        <taxon>Pseudomonadota</taxon>
        <taxon>Gammaproteobacteria</taxon>
        <taxon>Pseudomonadales</taxon>
        <taxon>Pseudomonadaceae</taxon>
        <taxon>Pseudomonas</taxon>
    </lineage>
</organism>
<dbReference type="EMBL" id="AGBM01000001">
    <property type="protein sequence ID" value="EJL02262.1"/>
    <property type="molecule type" value="Genomic_DNA"/>
</dbReference>
<gene>
    <name evidence="2" type="ORF">PflQ2_3239</name>
</gene>
<evidence type="ECO:0000313" key="2">
    <source>
        <dbReference type="EMBL" id="EJL02262.1"/>
    </source>
</evidence>
<feature type="transmembrane region" description="Helical" evidence="1">
    <location>
        <begin position="6"/>
        <end position="23"/>
    </location>
</feature>
<protein>
    <recommendedName>
        <fullName evidence="3">DUF3325 domain-containing protein</fullName>
    </recommendedName>
</protein>
<evidence type="ECO:0008006" key="3">
    <source>
        <dbReference type="Google" id="ProtNLM"/>
    </source>
</evidence>
<name>J2MMY4_PSEFQ</name>